<dbReference type="AlphaFoldDB" id="A0A1N6WE03"/>
<keyword evidence="10" id="KW-1185">Reference proteome</keyword>
<dbReference type="Pfam" id="PF11741">
    <property type="entry name" value="AMIN"/>
    <property type="match status" value="2"/>
</dbReference>
<protein>
    <submittedName>
        <fullName evidence="9">Type IV pilus assembly protein PilQ</fullName>
    </submittedName>
</protein>
<dbReference type="InterPro" id="IPR038591">
    <property type="entry name" value="NolW-like_sf"/>
</dbReference>
<dbReference type="PRINTS" id="PR00811">
    <property type="entry name" value="BCTERIALGSPD"/>
</dbReference>
<dbReference type="Gene3D" id="2.60.40.3500">
    <property type="match status" value="1"/>
</dbReference>
<evidence type="ECO:0000256" key="1">
    <source>
        <dbReference type="ARBA" id="ARBA00004370"/>
    </source>
</evidence>
<evidence type="ECO:0000313" key="10">
    <source>
        <dbReference type="Proteomes" id="UP000186895"/>
    </source>
</evidence>
<dbReference type="Pfam" id="PF00263">
    <property type="entry name" value="Secretin"/>
    <property type="match status" value="1"/>
</dbReference>
<comment type="similarity">
    <text evidence="6">Belongs to the bacterial secretin family.</text>
</comment>
<evidence type="ECO:0000256" key="4">
    <source>
        <dbReference type="ARBA" id="ARBA00023136"/>
    </source>
</evidence>
<dbReference type="InterPro" id="IPR013355">
    <property type="entry name" value="Pilus_4_PilQ"/>
</dbReference>
<evidence type="ECO:0000313" key="9">
    <source>
        <dbReference type="EMBL" id="SIQ88248.1"/>
    </source>
</evidence>
<evidence type="ECO:0000256" key="3">
    <source>
        <dbReference type="ARBA" id="ARBA00022927"/>
    </source>
</evidence>
<dbReference type="Pfam" id="PF07660">
    <property type="entry name" value="STN"/>
    <property type="match status" value="1"/>
</dbReference>
<dbReference type="InterPro" id="IPR021731">
    <property type="entry name" value="AMIN_dom"/>
</dbReference>
<dbReference type="EMBL" id="FTMN01000010">
    <property type="protein sequence ID" value="SIQ88248.1"/>
    <property type="molecule type" value="Genomic_DNA"/>
</dbReference>
<dbReference type="InterPro" id="IPR051808">
    <property type="entry name" value="Type_IV_pilus_biogenesis"/>
</dbReference>
<keyword evidence="5" id="KW-0998">Cell outer membrane</keyword>
<dbReference type="InterPro" id="IPR011662">
    <property type="entry name" value="Secretin/TonB_short_N"/>
</dbReference>
<dbReference type="Gene3D" id="2.60.40.3470">
    <property type="match status" value="1"/>
</dbReference>
<evidence type="ECO:0000256" key="2">
    <source>
        <dbReference type="ARBA" id="ARBA00022448"/>
    </source>
</evidence>
<dbReference type="Gene3D" id="3.30.1370.130">
    <property type="match status" value="1"/>
</dbReference>
<feature type="chain" id="PRO_5012252781" evidence="7">
    <location>
        <begin position="40"/>
        <end position="687"/>
    </location>
</feature>
<evidence type="ECO:0000259" key="8">
    <source>
        <dbReference type="SMART" id="SM00965"/>
    </source>
</evidence>
<proteinExistence type="inferred from homology"/>
<name>A0A1N6WE03_9GAMM</name>
<evidence type="ECO:0000256" key="6">
    <source>
        <dbReference type="RuleBase" id="RU004003"/>
    </source>
</evidence>
<accession>A0A1N6WE03</accession>
<dbReference type="InterPro" id="IPR001775">
    <property type="entry name" value="GspD/PilQ"/>
</dbReference>
<comment type="subcellular location">
    <subcellularLocation>
        <location evidence="1">Membrane</location>
    </subcellularLocation>
</comment>
<dbReference type="STRING" id="49186.SAMN05421647_110100"/>
<dbReference type="RefSeq" id="WP_076465324.1">
    <property type="nucleotide sequence ID" value="NZ_FTMN01000010.1"/>
</dbReference>
<keyword evidence="4" id="KW-0472">Membrane</keyword>
<dbReference type="GO" id="GO:0019867">
    <property type="term" value="C:outer membrane"/>
    <property type="evidence" value="ECO:0007669"/>
    <property type="project" value="InterPro"/>
</dbReference>
<dbReference type="InterPro" id="IPR004846">
    <property type="entry name" value="T2SS/T3SS_dom"/>
</dbReference>
<dbReference type="PANTHER" id="PTHR30604">
    <property type="entry name" value="PROTEIN TRANSPORT PROTEIN HOFQ"/>
    <property type="match status" value="1"/>
</dbReference>
<dbReference type="Gene3D" id="3.30.1370.120">
    <property type="match status" value="1"/>
</dbReference>
<dbReference type="eggNOG" id="COG4796">
    <property type="taxonomic scope" value="Bacteria"/>
</dbReference>
<dbReference type="Proteomes" id="UP000186895">
    <property type="component" value="Unassembled WGS sequence"/>
</dbReference>
<keyword evidence="2" id="KW-0813">Transport</keyword>
<evidence type="ECO:0000256" key="5">
    <source>
        <dbReference type="ARBA" id="ARBA00023237"/>
    </source>
</evidence>
<evidence type="ECO:0000256" key="7">
    <source>
        <dbReference type="SAM" id="SignalP"/>
    </source>
</evidence>
<dbReference type="PANTHER" id="PTHR30604:SF1">
    <property type="entry name" value="DNA UTILIZATION PROTEIN HOFQ"/>
    <property type="match status" value="1"/>
</dbReference>
<keyword evidence="7" id="KW-0732">Signal</keyword>
<keyword evidence="3" id="KW-0653">Protein transport</keyword>
<feature type="domain" description="Secretin/TonB short N-terminal" evidence="8">
    <location>
        <begin position="314"/>
        <end position="362"/>
    </location>
</feature>
<organism evidence="9 10">
    <name type="scientific">Marinobacterium stanieri</name>
    <dbReference type="NCBI Taxonomy" id="49186"/>
    <lineage>
        <taxon>Bacteria</taxon>
        <taxon>Pseudomonadati</taxon>
        <taxon>Pseudomonadota</taxon>
        <taxon>Gammaproteobacteria</taxon>
        <taxon>Oceanospirillales</taxon>
        <taxon>Oceanospirillaceae</taxon>
        <taxon>Marinobacterium</taxon>
    </lineage>
</organism>
<sequence>MQTVNTNRRNHNKQKSVRQFAPLCLMLGGLSILPGAVSAESILEDVSFTTRPGQSVEVRMQFDSPPPQPKAYMIEQPPRLVLDLPGVSSSLRQKMLSVRSGSIDSLHFAEASDRTRVVANLNNVVGYDTRVDGNLLLLDVGGTASASGNTSARVSNPATHKADETVDGSGFITGVDFHRLEGDVGRITVNLGSSDVGLDVVEESGKVVINLDGLDLSTGSQRLDVQDFSTPVNFIDALAKDNKATILVEPTAEPYDYMVYQVGSKLVVDFKPITAAEQEEQNNLFPYNGERIDLNFQNIEVRTVLQIIAEVAEKNLVVSDNVQGDLTLRLKNVPWDQALDIVLKTQGLDKREAGNVLLIGTAEEIAKREKAELESQKSEQQIAPLVTDFVQIDFRKASDIKERIIEAKLISEKGFAMADDETNTLMVRETAKQLQEIRKTIQIFDVEVPQILVQARLVTASSDFAKNIGVRWGMSGSEDNWTVGSNAVVPGTVSKALQVDLGIPDATSSFALGFLSSDFALSAELAALESDGSGELISQPKVITTNGKPAMIKSGQEVGYQVIEDGDVEIEWKDVVLQLEVTPQIIPGGKVAMELVVTEDSIGEILDTGEIAIDTTELSTSVVVNDGETVVLGGVFQESRRDGVSKVPFFGDLPVVGAAFRNKTSEKTKNELLIFITPQMIRESLRR</sequence>
<reference evidence="9 10" key="1">
    <citation type="submission" date="2017-01" db="EMBL/GenBank/DDBJ databases">
        <authorList>
            <person name="Mah S.A."/>
            <person name="Swanson W.J."/>
            <person name="Moy G.W."/>
            <person name="Vacquier V.D."/>
        </authorList>
    </citation>
    <scope>NUCLEOTIDE SEQUENCE [LARGE SCALE GENOMIC DNA]</scope>
    <source>
        <strain evidence="9 10">DSM 7027</strain>
    </source>
</reference>
<dbReference type="NCBIfam" id="TIGR02515">
    <property type="entry name" value="IV_pilus_PilQ"/>
    <property type="match status" value="1"/>
</dbReference>
<dbReference type="GO" id="GO:0009306">
    <property type="term" value="P:protein secretion"/>
    <property type="evidence" value="ECO:0007669"/>
    <property type="project" value="InterPro"/>
</dbReference>
<dbReference type="SMART" id="SM00965">
    <property type="entry name" value="STN"/>
    <property type="match status" value="1"/>
</dbReference>
<gene>
    <name evidence="9" type="ORF">SAMN05421647_110100</name>
</gene>
<dbReference type="PRINTS" id="PR01032">
    <property type="entry name" value="PHAGEIV"/>
</dbReference>
<feature type="signal peptide" evidence="7">
    <location>
        <begin position="1"/>
        <end position="39"/>
    </location>
</feature>